<evidence type="ECO:0000313" key="5">
    <source>
        <dbReference type="Proteomes" id="UP000464186"/>
    </source>
</evidence>
<evidence type="ECO:0000259" key="3">
    <source>
        <dbReference type="Pfam" id="PF01551"/>
    </source>
</evidence>
<dbReference type="KEGG" id="psey:GU243_11330"/>
<feature type="region of interest" description="Disordered" evidence="2">
    <location>
        <begin position="16"/>
        <end position="36"/>
    </location>
</feature>
<evidence type="ECO:0000313" key="4">
    <source>
        <dbReference type="EMBL" id="QHK20226.1"/>
    </source>
</evidence>
<dbReference type="PANTHER" id="PTHR21666">
    <property type="entry name" value="PEPTIDASE-RELATED"/>
    <property type="match status" value="1"/>
</dbReference>
<dbReference type="GO" id="GO:0004222">
    <property type="term" value="F:metalloendopeptidase activity"/>
    <property type="evidence" value="ECO:0007669"/>
    <property type="project" value="TreeGrafter"/>
</dbReference>
<dbReference type="InterPro" id="IPR016047">
    <property type="entry name" value="M23ase_b-sheet_dom"/>
</dbReference>
<dbReference type="Pfam" id="PF01551">
    <property type="entry name" value="Peptidase_M23"/>
    <property type="match status" value="1"/>
</dbReference>
<dbReference type="EMBL" id="CP047898">
    <property type="protein sequence ID" value="QHK20226.1"/>
    <property type="molecule type" value="Genomic_DNA"/>
</dbReference>
<dbReference type="PANTHER" id="PTHR21666:SF289">
    <property type="entry name" value="L-ALA--D-GLU ENDOPEPTIDASE"/>
    <property type="match status" value="1"/>
</dbReference>
<reference evidence="4 5" key="1">
    <citation type="submission" date="2020-01" db="EMBL/GenBank/DDBJ databases">
        <title>Pseudarthrobacter psychrotolerans sp. nov., isolated from antarctic soil.</title>
        <authorList>
            <person name="Shin Y."/>
            <person name="Park W."/>
        </authorList>
    </citation>
    <scope>NUCLEOTIDE SEQUENCE [LARGE SCALE GENOMIC DNA]</scope>
    <source>
        <strain evidence="4 5">YJ56</strain>
    </source>
</reference>
<feature type="compositionally biased region" description="Polar residues" evidence="2">
    <location>
        <begin position="20"/>
        <end position="30"/>
    </location>
</feature>
<protein>
    <submittedName>
        <fullName evidence="4">Peptidoglycan DD-metalloendopeptidase family protein</fullName>
    </submittedName>
</protein>
<feature type="domain" description="M23ase beta-sheet core" evidence="3">
    <location>
        <begin position="199"/>
        <end position="294"/>
    </location>
</feature>
<feature type="compositionally biased region" description="Low complexity" evidence="2">
    <location>
        <begin position="147"/>
        <end position="169"/>
    </location>
</feature>
<gene>
    <name evidence="4" type="ORF">GU243_11330</name>
</gene>
<dbReference type="CDD" id="cd12797">
    <property type="entry name" value="M23_peptidase"/>
    <property type="match status" value="1"/>
</dbReference>
<dbReference type="SUPFAM" id="SSF51261">
    <property type="entry name" value="Duplicated hybrid motif"/>
    <property type="match status" value="1"/>
</dbReference>
<dbReference type="InterPro" id="IPR011055">
    <property type="entry name" value="Dup_hybrid_motif"/>
</dbReference>
<proteinExistence type="predicted"/>
<dbReference type="AlphaFoldDB" id="A0A6P1NIS1"/>
<organism evidence="4 5">
    <name type="scientific">Pseudarthrobacter psychrotolerans</name>
    <dbReference type="NCBI Taxonomy" id="2697569"/>
    <lineage>
        <taxon>Bacteria</taxon>
        <taxon>Bacillati</taxon>
        <taxon>Actinomycetota</taxon>
        <taxon>Actinomycetes</taxon>
        <taxon>Micrococcales</taxon>
        <taxon>Micrococcaceae</taxon>
        <taxon>Pseudarthrobacter</taxon>
    </lineage>
</organism>
<keyword evidence="5" id="KW-1185">Reference proteome</keyword>
<evidence type="ECO:0000256" key="1">
    <source>
        <dbReference type="ARBA" id="ARBA00022729"/>
    </source>
</evidence>
<keyword evidence="1" id="KW-0732">Signal</keyword>
<dbReference type="Proteomes" id="UP000464186">
    <property type="component" value="Chromosome"/>
</dbReference>
<accession>A0A6P1NIS1</accession>
<dbReference type="Gene3D" id="2.70.70.10">
    <property type="entry name" value="Glucose Permease (Domain IIA)"/>
    <property type="match status" value="1"/>
</dbReference>
<sequence length="298" mass="29692">MEHLGVKPTCDCPRGVRQAAGQSARPNPTANFAGAERTTILSARLKHGRRRALPASSSSARLRAAWHEPTLRLRGQQFSVAAAVTGMIALTVLSAAQADPGAPAAAHNRPAATADVAAEPAVAAAASAGLAFDSPEVTSQPAPPAAPAAQPTGTVQTPAAEAPAPASASTGLRAPLASMNVSSTFGYRGNPLTGAAGEMHTGIDLTGACTTAVSAAGAGTVTEAGWSQYGGGDRIVVDHGNGLKTTYNHLANIGVSVGQVLATGQQIAGVGTTGNSTGCHLHFEVMVNGQTVNPSAFL</sequence>
<evidence type="ECO:0000256" key="2">
    <source>
        <dbReference type="SAM" id="MobiDB-lite"/>
    </source>
</evidence>
<feature type="region of interest" description="Disordered" evidence="2">
    <location>
        <begin position="134"/>
        <end position="169"/>
    </location>
</feature>
<name>A0A6P1NIS1_9MICC</name>
<dbReference type="InterPro" id="IPR050570">
    <property type="entry name" value="Cell_wall_metabolism_enzyme"/>
</dbReference>